<reference evidence="1 2" key="1">
    <citation type="submission" date="2016-09" db="EMBL/GenBank/DDBJ databases">
        <title>Genomic Taxonomy of the Vibrionaceae.</title>
        <authorList>
            <person name="Gonzalez-Castillo A."/>
            <person name="Gomez-Gil B."/>
            <person name="Enciso-Ibarra K."/>
        </authorList>
    </citation>
    <scope>NUCLEOTIDE SEQUENCE [LARGE SCALE GENOMIC DNA]</scope>
    <source>
        <strain evidence="1 2">CAIM 703</strain>
    </source>
</reference>
<gene>
    <name evidence="1" type="ORF">BIY22_08710</name>
</gene>
<comment type="caution">
    <text evidence="1">The sequence shown here is derived from an EMBL/GenBank/DDBJ whole genome shotgun (WGS) entry which is preliminary data.</text>
</comment>
<evidence type="ECO:0000313" key="2">
    <source>
        <dbReference type="Proteomes" id="UP000186313"/>
    </source>
</evidence>
<protein>
    <submittedName>
        <fullName evidence="1">Uncharacterized protein</fullName>
    </submittedName>
</protein>
<evidence type="ECO:0000313" key="1">
    <source>
        <dbReference type="EMBL" id="OLQ88235.1"/>
    </source>
</evidence>
<name>A0A1Q9HES3_9VIBR</name>
<dbReference type="EMBL" id="MJMJ01000023">
    <property type="protein sequence ID" value="OLQ88235.1"/>
    <property type="molecule type" value="Genomic_DNA"/>
</dbReference>
<dbReference type="RefSeq" id="WP_075709404.1">
    <property type="nucleotide sequence ID" value="NZ_MJMJ01000023.1"/>
</dbReference>
<organism evidence="1 2">
    <name type="scientific">Vibrio panuliri</name>
    <dbReference type="NCBI Taxonomy" id="1381081"/>
    <lineage>
        <taxon>Bacteria</taxon>
        <taxon>Pseudomonadati</taxon>
        <taxon>Pseudomonadota</taxon>
        <taxon>Gammaproteobacteria</taxon>
        <taxon>Vibrionales</taxon>
        <taxon>Vibrionaceae</taxon>
        <taxon>Vibrio</taxon>
    </lineage>
</organism>
<sequence length="88" mass="9961">MQLEYVTEEDCGRVDGSSKQCATLYSAIKETCPDDGAYLYELIIKEYDLGIVNPSSWVEKMNFAIKVWNDAQPTDRDSIINAFELSLT</sequence>
<accession>A0A1Q9HES3</accession>
<dbReference type="AlphaFoldDB" id="A0A1Q9HES3"/>
<dbReference type="Proteomes" id="UP000186313">
    <property type="component" value="Unassembled WGS sequence"/>
</dbReference>
<proteinExistence type="predicted"/>